<dbReference type="OrthoDB" id="566238at2759"/>
<dbReference type="PROSITE" id="PS50206">
    <property type="entry name" value="RHODANESE_3"/>
    <property type="match status" value="1"/>
</dbReference>
<dbReference type="InterPro" id="IPR001763">
    <property type="entry name" value="Rhodanese-like_dom"/>
</dbReference>
<dbReference type="SMART" id="SM00450">
    <property type="entry name" value="RHOD"/>
    <property type="match status" value="1"/>
</dbReference>
<evidence type="ECO:0000313" key="2">
    <source>
        <dbReference type="EMBL" id="KJA25953.1"/>
    </source>
</evidence>
<dbReference type="Pfam" id="PF00581">
    <property type="entry name" value="Rhodanese"/>
    <property type="match status" value="1"/>
</dbReference>
<keyword evidence="3" id="KW-1185">Reference proteome</keyword>
<name>A0A0D2MPR4_HYPSF</name>
<evidence type="ECO:0000259" key="1">
    <source>
        <dbReference type="PROSITE" id="PS50206"/>
    </source>
</evidence>
<accession>A0A0D2MPR4</accession>
<proteinExistence type="predicted"/>
<dbReference type="OMA" id="HLDHSIM"/>
<organism evidence="2 3">
    <name type="scientific">Hypholoma sublateritium (strain FD-334 SS-4)</name>
    <dbReference type="NCBI Taxonomy" id="945553"/>
    <lineage>
        <taxon>Eukaryota</taxon>
        <taxon>Fungi</taxon>
        <taxon>Dikarya</taxon>
        <taxon>Basidiomycota</taxon>
        <taxon>Agaricomycotina</taxon>
        <taxon>Agaricomycetes</taxon>
        <taxon>Agaricomycetidae</taxon>
        <taxon>Agaricales</taxon>
        <taxon>Agaricineae</taxon>
        <taxon>Strophariaceae</taxon>
        <taxon>Hypholoma</taxon>
    </lineage>
</organism>
<dbReference type="GO" id="GO:0005739">
    <property type="term" value="C:mitochondrion"/>
    <property type="evidence" value="ECO:0007669"/>
    <property type="project" value="TreeGrafter"/>
</dbReference>
<dbReference type="EMBL" id="KN817529">
    <property type="protein sequence ID" value="KJA25953.1"/>
    <property type="molecule type" value="Genomic_DNA"/>
</dbReference>
<dbReference type="SUPFAM" id="SSF52821">
    <property type="entry name" value="Rhodanese/Cell cycle control phosphatase"/>
    <property type="match status" value="1"/>
</dbReference>
<dbReference type="PANTHER" id="PTHR44086">
    <property type="entry name" value="THIOSULFATE SULFURTRANSFERASE RDL2, MITOCHONDRIAL-RELATED"/>
    <property type="match status" value="1"/>
</dbReference>
<protein>
    <recommendedName>
        <fullName evidence="1">Rhodanese domain-containing protein</fullName>
    </recommendedName>
</protein>
<gene>
    <name evidence="2" type="ORF">HYPSUDRAFT_36797</name>
</gene>
<dbReference type="Gene3D" id="3.40.250.10">
    <property type="entry name" value="Rhodanese-like domain"/>
    <property type="match status" value="1"/>
</dbReference>
<dbReference type="Proteomes" id="UP000054270">
    <property type="component" value="Unassembled WGS sequence"/>
</dbReference>
<reference evidence="3" key="1">
    <citation type="submission" date="2014-04" db="EMBL/GenBank/DDBJ databases">
        <title>Evolutionary Origins and Diversification of the Mycorrhizal Mutualists.</title>
        <authorList>
            <consortium name="DOE Joint Genome Institute"/>
            <consortium name="Mycorrhizal Genomics Consortium"/>
            <person name="Kohler A."/>
            <person name="Kuo A."/>
            <person name="Nagy L.G."/>
            <person name="Floudas D."/>
            <person name="Copeland A."/>
            <person name="Barry K.W."/>
            <person name="Cichocki N."/>
            <person name="Veneault-Fourrey C."/>
            <person name="LaButti K."/>
            <person name="Lindquist E.A."/>
            <person name="Lipzen A."/>
            <person name="Lundell T."/>
            <person name="Morin E."/>
            <person name="Murat C."/>
            <person name="Riley R."/>
            <person name="Ohm R."/>
            <person name="Sun H."/>
            <person name="Tunlid A."/>
            <person name="Henrissat B."/>
            <person name="Grigoriev I.V."/>
            <person name="Hibbett D.S."/>
            <person name="Martin F."/>
        </authorList>
    </citation>
    <scope>NUCLEOTIDE SEQUENCE [LARGE SCALE GENOMIC DNA]</scope>
    <source>
        <strain evidence="3">FD-334 SS-4</strain>
    </source>
</reference>
<dbReference type="CDD" id="cd01519">
    <property type="entry name" value="RHOD_HSP67B2"/>
    <property type="match status" value="1"/>
</dbReference>
<dbReference type="PANTHER" id="PTHR44086:SF10">
    <property type="entry name" value="THIOSULFATE SULFURTRANSFERASE_RHODANESE-LIKE DOMAIN-CONTAINING PROTEIN 3"/>
    <property type="match status" value="1"/>
</dbReference>
<dbReference type="InterPro" id="IPR036873">
    <property type="entry name" value="Rhodanese-like_dom_sf"/>
</dbReference>
<sequence>MLRSTTIRTARVAVRSATRRPTAAAFAAIRLNSTQTPAPASTKPPKTEAERALKAKLEKQDDLQRDWDAKVIPYEQFIAKVENPSPQTYIIDVREKEEVMQGMIPSSVNVPLTVLPAALHMAREPFAQKFGFEKPFTHQEVIFYCRSGVRSTSACDIAKRNGYTNLLNYKGSWLEWTSKVNEKAAQTSS</sequence>
<dbReference type="STRING" id="945553.A0A0D2MPR4"/>
<evidence type="ECO:0000313" key="3">
    <source>
        <dbReference type="Proteomes" id="UP000054270"/>
    </source>
</evidence>
<feature type="domain" description="Rhodanese" evidence="1">
    <location>
        <begin position="84"/>
        <end position="185"/>
    </location>
</feature>
<dbReference type="GO" id="GO:0004792">
    <property type="term" value="F:thiosulfate-cyanide sulfurtransferase activity"/>
    <property type="evidence" value="ECO:0007669"/>
    <property type="project" value="TreeGrafter"/>
</dbReference>
<dbReference type="AlphaFoldDB" id="A0A0D2MPR4"/>